<dbReference type="GO" id="GO:0008983">
    <property type="term" value="F:protein-glutamate O-methyltransferase activity"/>
    <property type="evidence" value="ECO:0007669"/>
    <property type="project" value="UniProtKB-EC"/>
</dbReference>
<evidence type="ECO:0000256" key="1">
    <source>
        <dbReference type="ARBA" id="ARBA00000085"/>
    </source>
</evidence>
<dbReference type="Pfam" id="PF00512">
    <property type="entry name" value="HisKA"/>
    <property type="match status" value="1"/>
</dbReference>
<dbReference type="InterPro" id="IPR000700">
    <property type="entry name" value="PAS-assoc_C"/>
</dbReference>
<dbReference type="Pfam" id="PF01339">
    <property type="entry name" value="CheB_methylest"/>
    <property type="match status" value="1"/>
</dbReference>
<dbReference type="GO" id="GO:0000156">
    <property type="term" value="F:phosphorelay response regulator activity"/>
    <property type="evidence" value="ECO:0007669"/>
    <property type="project" value="InterPro"/>
</dbReference>
<accession>A0A9X1X702</accession>
<dbReference type="PROSITE" id="PS50112">
    <property type="entry name" value="PAS"/>
    <property type="match status" value="2"/>
</dbReference>
<keyword evidence="4" id="KW-0489">Methyltransferase</keyword>
<dbReference type="Gene3D" id="3.40.50.150">
    <property type="entry name" value="Vaccinia Virus protein VP39"/>
    <property type="match status" value="1"/>
</dbReference>
<evidence type="ECO:0000259" key="14">
    <source>
        <dbReference type="PROSITE" id="PS50123"/>
    </source>
</evidence>
<dbReference type="PANTHER" id="PTHR24422:SF27">
    <property type="entry name" value="PROTEIN-GLUTAMATE O-METHYLTRANSFERASE"/>
    <property type="match status" value="1"/>
</dbReference>
<keyword evidence="3" id="KW-0597">Phosphoprotein</keyword>
<dbReference type="GO" id="GO:0008984">
    <property type="term" value="F:protein-glutamate methylesterase activity"/>
    <property type="evidence" value="ECO:0007669"/>
    <property type="project" value="InterPro"/>
</dbReference>
<dbReference type="EMBL" id="JALJEJ010000006">
    <property type="protein sequence ID" value="MCJ8210853.1"/>
    <property type="molecule type" value="Genomic_DNA"/>
</dbReference>
<evidence type="ECO:0000313" key="16">
    <source>
        <dbReference type="Proteomes" id="UP001139450"/>
    </source>
</evidence>
<dbReference type="InterPro" id="IPR001610">
    <property type="entry name" value="PAC"/>
</dbReference>
<evidence type="ECO:0000313" key="15">
    <source>
        <dbReference type="EMBL" id="MCJ8210853.1"/>
    </source>
</evidence>
<dbReference type="SMART" id="SM00091">
    <property type="entry name" value="PAS"/>
    <property type="match status" value="5"/>
</dbReference>
<evidence type="ECO:0000256" key="4">
    <source>
        <dbReference type="ARBA" id="ARBA00022603"/>
    </source>
</evidence>
<dbReference type="SUPFAM" id="SSF55874">
    <property type="entry name" value="ATPase domain of HSP90 chaperone/DNA topoisomerase II/histidine kinase"/>
    <property type="match status" value="1"/>
</dbReference>
<dbReference type="Gene3D" id="1.10.155.10">
    <property type="entry name" value="Chemotaxis receptor methyltransferase CheR, N-terminal domain"/>
    <property type="match status" value="1"/>
</dbReference>
<dbReference type="InterPro" id="IPR005467">
    <property type="entry name" value="His_kinase_dom"/>
</dbReference>
<dbReference type="InterPro" id="IPR036804">
    <property type="entry name" value="CheR_N_sf"/>
</dbReference>
<dbReference type="InterPro" id="IPR013656">
    <property type="entry name" value="PAS_4"/>
</dbReference>
<dbReference type="Pfam" id="PF08447">
    <property type="entry name" value="PAS_3"/>
    <property type="match status" value="1"/>
</dbReference>
<keyword evidence="7" id="KW-0418">Kinase</keyword>
<evidence type="ECO:0000256" key="7">
    <source>
        <dbReference type="ARBA" id="ARBA00022777"/>
    </source>
</evidence>
<dbReference type="InterPro" id="IPR036097">
    <property type="entry name" value="HisK_dim/P_sf"/>
</dbReference>
<name>A0A9X1X702_9SPHI</name>
<feature type="domain" description="CheB-type methylesterase" evidence="13">
    <location>
        <begin position="8"/>
        <end position="203"/>
    </location>
</feature>
<dbReference type="Pfam" id="PF13596">
    <property type="entry name" value="PAS_10"/>
    <property type="match status" value="1"/>
</dbReference>
<dbReference type="GO" id="GO:0006935">
    <property type="term" value="P:chemotaxis"/>
    <property type="evidence" value="ECO:0007669"/>
    <property type="project" value="UniProtKB-UniRule"/>
</dbReference>
<dbReference type="InterPro" id="IPR013655">
    <property type="entry name" value="PAS_fold_3"/>
</dbReference>
<dbReference type="Gene3D" id="3.30.565.10">
    <property type="entry name" value="Histidine kinase-like ATPase, C-terminal domain"/>
    <property type="match status" value="1"/>
</dbReference>
<dbReference type="InterPro" id="IPR003594">
    <property type="entry name" value="HATPase_dom"/>
</dbReference>
<feature type="coiled-coil region" evidence="9">
    <location>
        <begin position="655"/>
        <end position="724"/>
    </location>
</feature>
<dbReference type="InterPro" id="IPR000780">
    <property type="entry name" value="CheR_MeTrfase"/>
</dbReference>
<dbReference type="CDD" id="cd00082">
    <property type="entry name" value="HisKA"/>
    <property type="match status" value="1"/>
</dbReference>
<dbReference type="Pfam" id="PF03705">
    <property type="entry name" value="CheR_N"/>
    <property type="match status" value="1"/>
</dbReference>
<dbReference type="Pfam" id="PF01739">
    <property type="entry name" value="CheR"/>
    <property type="match status" value="1"/>
</dbReference>
<evidence type="ECO:0000259" key="12">
    <source>
        <dbReference type="PROSITE" id="PS50113"/>
    </source>
</evidence>
<dbReference type="PROSITE" id="PS50109">
    <property type="entry name" value="HIS_KIN"/>
    <property type="match status" value="1"/>
</dbReference>
<dbReference type="Pfam" id="PF13426">
    <property type="entry name" value="PAS_9"/>
    <property type="match status" value="1"/>
</dbReference>
<dbReference type="InterPro" id="IPR029063">
    <property type="entry name" value="SAM-dependent_MTases_sf"/>
</dbReference>
<dbReference type="GO" id="GO:0032259">
    <property type="term" value="P:methylation"/>
    <property type="evidence" value="ECO:0007669"/>
    <property type="project" value="UniProtKB-KW"/>
</dbReference>
<evidence type="ECO:0000256" key="6">
    <source>
        <dbReference type="ARBA" id="ARBA00022691"/>
    </source>
</evidence>
<dbReference type="SUPFAM" id="SSF47757">
    <property type="entry name" value="Chemotaxis receptor methyltransferase CheR, N-terminal domain"/>
    <property type="match status" value="1"/>
</dbReference>
<gene>
    <name evidence="15" type="ORF">MUY27_14135</name>
</gene>
<dbReference type="SUPFAM" id="SSF52738">
    <property type="entry name" value="Methylesterase CheB, C-terminal domain"/>
    <property type="match status" value="1"/>
</dbReference>
<dbReference type="InterPro" id="IPR050903">
    <property type="entry name" value="Bact_Chemotaxis_MeTrfase"/>
</dbReference>
<dbReference type="InterPro" id="IPR035965">
    <property type="entry name" value="PAS-like_dom_sf"/>
</dbReference>
<proteinExistence type="predicted"/>
<dbReference type="PRINTS" id="PR00996">
    <property type="entry name" value="CHERMTFRASE"/>
</dbReference>
<comment type="catalytic activity">
    <reaction evidence="1">
        <text>ATP + protein L-histidine = ADP + protein N-phospho-L-histidine.</text>
        <dbReference type="EC" id="2.7.13.3"/>
    </reaction>
</comment>
<dbReference type="InterPro" id="IPR003661">
    <property type="entry name" value="HisK_dim/P_dom"/>
</dbReference>
<dbReference type="GO" id="GO:0005737">
    <property type="term" value="C:cytoplasm"/>
    <property type="evidence" value="ECO:0007669"/>
    <property type="project" value="InterPro"/>
</dbReference>
<dbReference type="PROSITE" id="PS50122">
    <property type="entry name" value="CHEB"/>
    <property type="match status" value="1"/>
</dbReference>
<comment type="catalytic activity">
    <reaction evidence="2">
        <text>L-glutamyl-[protein] + S-adenosyl-L-methionine = [protein]-L-glutamate 5-O-methyl ester + S-adenosyl-L-homocysteine</text>
        <dbReference type="Rhea" id="RHEA:24452"/>
        <dbReference type="Rhea" id="RHEA-COMP:10208"/>
        <dbReference type="Rhea" id="RHEA-COMP:10311"/>
        <dbReference type="ChEBI" id="CHEBI:29973"/>
        <dbReference type="ChEBI" id="CHEBI:57856"/>
        <dbReference type="ChEBI" id="CHEBI:59789"/>
        <dbReference type="ChEBI" id="CHEBI:82795"/>
        <dbReference type="EC" id="2.1.1.80"/>
    </reaction>
</comment>
<feature type="coiled-coil region" evidence="9">
    <location>
        <begin position="957"/>
        <end position="1002"/>
    </location>
</feature>
<dbReference type="PANTHER" id="PTHR24422">
    <property type="entry name" value="CHEMOTAXIS PROTEIN METHYLTRANSFERASE"/>
    <property type="match status" value="1"/>
</dbReference>
<keyword evidence="8" id="KW-0145">Chemotaxis</keyword>
<feature type="domain" description="CheR-type methyltransferase" evidence="14">
    <location>
        <begin position="206"/>
        <end position="457"/>
    </location>
</feature>
<keyword evidence="16" id="KW-1185">Reference proteome</keyword>
<dbReference type="GO" id="GO:0000155">
    <property type="term" value="F:phosphorelay sensor kinase activity"/>
    <property type="evidence" value="ECO:0007669"/>
    <property type="project" value="InterPro"/>
</dbReference>
<keyword evidence="5" id="KW-0808">Transferase</keyword>
<protein>
    <submittedName>
        <fullName evidence="15">PAS domain S-box protein</fullName>
    </submittedName>
</protein>
<dbReference type="SUPFAM" id="SSF55785">
    <property type="entry name" value="PYP-like sensor domain (PAS domain)"/>
    <property type="match status" value="5"/>
</dbReference>
<evidence type="ECO:0000256" key="3">
    <source>
        <dbReference type="ARBA" id="ARBA00022553"/>
    </source>
</evidence>
<dbReference type="CDD" id="cd00130">
    <property type="entry name" value="PAS"/>
    <property type="match status" value="2"/>
</dbReference>
<dbReference type="Pfam" id="PF08448">
    <property type="entry name" value="PAS_4"/>
    <property type="match status" value="1"/>
</dbReference>
<dbReference type="FunFam" id="3.30.565.10:FF:000006">
    <property type="entry name" value="Sensor histidine kinase WalK"/>
    <property type="match status" value="1"/>
</dbReference>
<dbReference type="SMART" id="SM00387">
    <property type="entry name" value="HATPase_c"/>
    <property type="match status" value="1"/>
</dbReference>
<feature type="domain" description="PAC" evidence="12">
    <location>
        <begin position="1075"/>
        <end position="1127"/>
    </location>
</feature>
<dbReference type="SUPFAM" id="SSF47384">
    <property type="entry name" value="Homodimeric domain of signal transducing histidine kinase"/>
    <property type="match status" value="1"/>
</dbReference>
<dbReference type="CDD" id="cd16434">
    <property type="entry name" value="CheB-CheR_fusion"/>
    <property type="match status" value="1"/>
</dbReference>
<dbReference type="InterPro" id="IPR022641">
    <property type="entry name" value="CheR_N"/>
</dbReference>
<dbReference type="Gene3D" id="3.30.450.20">
    <property type="entry name" value="PAS domain"/>
    <property type="match status" value="5"/>
</dbReference>
<evidence type="ECO:0000256" key="9">
    <source>
        <dbReference type="SAM" id="Coils"/>
    </source>
</evidence>
<evidence type="ECO:0000259" key="11">
    <source>
        <dbReference type="PROSITE" id="PS50112"/>
    </source>
</evidence>
<feature type="active site" evidence="8">
    <location>
        <position position="145"/>
    </location>
</feature>
<keyword evidence="8" id="KW-0378">Hydrolase</keyword>
<dbReference type="Gene3D" id="1.10.287.130">
    <property type="match status" value="1"/>
</dbReference>
<dbReference type="SMART" id="SM00086">
    <property type="entry name" value="PAC"/>
    <property type="match status" value="3"/>
</dbReference>
<dbReference type="InterPro" id="IPR036890">
    <property type="entry name" value="HATPase_C_sf"/>
</dbReference>
<feature type="active site" evidence="8">
    <location>
        <position position="53"/>
    </location>
</feature>
<dbReference type="InterPro" id="IPR000014">
    <property type="entry name" value="PAS"/>
</dbReference>
<dbReference type="RefSeq" id="WP_245130833.1">
    <property type="nucleotide sequence ID" value="NZ_JALJEJ010000006.1"/>
</dbReference>
<dbReference type="SMART" id="SM00138">
    <property type="entry name" value="MeTrc"/>
    <property type="match status" value="1"/>
</dbReference>
<dbReference type="Proteomes" id="UP001139450">
    <property type="component" value="Unassembled WGS sequence"/>
</dbReference>
<evidence type="ECO:0000259" key="13">
    <source>
        <dbReference type="PROSITE" id="PS50122"/>
    </source>
</evidence>
<feature type="domain" description="PAS" evidence="11">
    <location>
        <begin position="1128"/>
        <end position="1200"/>
    </location>
</feature>
<dbReference type="InterPro" id="IPR000673">
    <property type="entry name" value="Sig_transdc_resp-reg_Me-estase"/>
</dbReference>
<feature type="domain" description="Histidine kinase" evidence="10">
    <location>
        <begin position="1401"/>
        <end position="1618"/>
    </location>
</feature>
<evidence type="ECO:0000256" key="8">
    <source>
        <dbReference type="PROSITE-ProRule" id="PRU00050"/>
    </source>
</evidence>
<keyword evidence="6" id="KW-0949">S-adenosyl-L-methionine</keyword>
<dbReference type="NCBIfam" id="TIGR00229">
    <property type="entry name" value="sensory_box"/>
    <property type="match status" value="2"/>
</dbReference>
<feature type="active site" evidence="8">
    <location>
        <position position="26"/>
    </location>
</feature>
<evidence type="ECO:0000256" key="2">
    <source>
        <dbReference type="ARBA" id="ARBA00001541"/>
    </source>
</evidence>
<dbReference type="SMART" id="SM00388">
    <property type="entry name" value="HisKA"/>
    <property type="match status" value="1"/>
</dbReference>
<keyword evidence="9" id="KW-0175">Coiled coil</keyword>
<organism evidence="15 16">
    <name type="scientific">Mucilaginibacter straminoryzae</name>
    <dbReference type="NCBI Taxonomy" id="2932774"/>
    <lineage>
        <taxon>Bacteria</taxon>
        <taxon>Pseudomonadati</taxon>
        <taxon>Bacteroidota</taxon>
        <taxon>Sphingobacteriia</taxon>
        <taxon>Sphingobacteriales</taxon>
        <taxon>Sphingobacteriaceae</taxon>
        <taxon>Mucilaginibacter</taxon>
    </lineage>
</organism>
<comment type="caution">
    <text evidence="15">The sequence shown here is derived from an EMBL/GenBank/DDBJ whole genome shotgun (WGS) entry which is preliminary data.</text>
</comment>
<reference evidence="15" key="1">
    <citation type="submission" date="2022-04" db="EMBL/GenBank/DDBJ databases">
        <title>Mucilaginibacter sp. RS28 isolated from freshwater.</title>
        <authorList>
            <person name="Ko S.-R."/>
        </authorList>
    </citation>
    <scope>NUCLEOTIDE SEQUENCE</scope>
    <source>
        <strain evidence="15">RS28</strain>
    </source>
</reference>
<dbReference type="Gene3D" id="3.40.50.180">
    <property type="entry name" value="Methylesterase CheB, C-terminal domain"/>
    <property type="match status" value="1"/>
</dbReference>
<dbReference type="PROSITE" id="PS50123">
    <property type="entry name" value="CHER"/>
    <property type="match status" value="1"/>
</dbReference>
<dbReference type="PROSITE" id="PS50113">
    <property type="entry name" value="PAC"/>
    <property type="match status" value="1"/>
</dbReference>
<dbReference type="SUPFAM" id="SSF53335">
    <property type="entry name" value="S-adenosyl-L-methionine-dependent methyltransferases"/>
    <property type="match status" value="1"/>
</dbReference>
<dbReference type="InterPro" id="IPR035909">
    <property type="entry name" value="CheB_C"/>
</dbReference>
<feature type="domain" description="PAS" evidence="11">
    <location>
        <begin position="999"/>
        <end position="1071"/>
    </location>
</feature>
<dbReference type="Pfam" id="PF02518">
    <property type="entry name" value="HATPase_c"/>
    <property type="match status" value="1"/>
</dbReference>
<dbReference type="InterPro" id="IPR022642">
    <property type="entry name" value="CheR_C"/>
</dbReference>
<evidence type="ECO:0000256" key="5">
    <source>
        <dbReference type="ARBA" id="ARBA00022679"/>
    </source>
</evidence>
<sequence>MSEAKTIPSTANTVSGQKYVVAIGASAGGLEAIHEFFDHMPNNSSFAFIVIQHLSSDYKSLLVELVSKHTHMRVLEAAQDMLIQPDCVYIIPNNKLITIKGNRLRLADKTHDKSPNTAIDTFLLTLAQEKKEKAIAIILSGTGTDGTKGIEAIKECGGMVIVQDPNTAKFDGMPNSAITSGNADFILPPAKMQEELFNYIKQKPVNVLTKGKIDDTLLDEIFALIYKNSGQEFNLYKTPTIIRRIARRMTNTGTSNLPEYVNILRSDPAEIEALGKDFLIGVTRFFRDKQAFECLEQQIIPQIVDAKENGETLKIWICACSTGEEAYSVAILVYDYLQKQRKQLEVKIFATDIDPSSVEIASKNCYAPAAVKDIDPVLMEKYFIKEGKNYSVIAPIRKLIVFARHNVTKAPPFIKNDLITCRNMLIYMNNLLQQKVLSTFHFSLNPGGYLFLGSSESAAVLKDGMQEVNGKWKFYKKTGSINYATHNTYHTTGSPVSDHTADKIKNLLKPAQKSIKTIADDVNELLAEEFGCVGIYIDKNYEIKETMGNFRRYLSLPERKLDLNLLNMVPREISAILNTAIRKSWKENKKVALKRVRIKKDTKDQLINIYVKPPDAQSAMAYTLIMLHESGLDTVGDKDLMQDNLIDNLQQNDYILELEAELTETRNNLQMAVEEMDTTNEELQSSNEELLSANEELQSSNEELQSLNEELHTLNTEHQLKIKELIELNDDLDNYFKSTDIGQVFLDNNLVIRKFNPASVKMINLIEADIGRPISHISHNIYAENFVHDLQQVVHNGGLIEKEVQLKSGVRCLMRILPYIRKDKQKDGVVISFVDISVITELNNIISGVFNSTTSAIIAFNAVRNKEGKINGFKCIAANNVAAKMLNRDKDELINLTLNNDLPQLAENELFERYVNVVETGQVYQSEYQSRNQQWYQVVAVKMADGLATTFTDITDRKNAEQKLRKNYNELITARENLKKLNDELEDKVQERTRRLSESEERFNLVSKATNDTIWDWNLVTNHMWRSDNFTSMFGYHRNEETESIGFWFNKIHPEDRKRVESSVYDSINHNKKQWSAEYRFLKANGDYAIILDRGSILHDEFDTPYRMVGSIVDVTRLMEAEKKLNTSEDRFRKVFESNMVGMVFSDADSTILEANDAFLNMIGYDRKSLTNGQLKWNKITPPEYQAISQWAVDELSEKGFCAPFEKEYIRKDGKRVSVLMGAARLENEEANAVAYIINISDQKETERRRKELQKLIKKQQDEFYSIFLNAPALITIRRGKELRYEFGNKSFEEFIGHIDYLGKTTAEVNPETFGNKLREIDQYVLKTKRTYIGKAFKIKRKDPITGEDVGSWFDFIFTPVFSEHGKVDGIAFFGFDVTDLLKAQEATKQLMQKKDEFMSIASHELKTPITSLKGSLQIMQRMAGKNSDVRNIYPFIDKADKQTARLTALVEDLLDVTRIQAGKMLFNLAWFNAQGAITECVEDTQANINTHKIIIQGAADVDVYADRPRLEQVISNFLSNAIKYSPEAGKVIVTLEITSDQMLKVSVTDFGIGIPHDKKDFVFDRFFRVQESSHKFSGLGLGLYISAEIIKRHHGEIGVESEENKGSTFWFSIPVTKK</sequence>
<evidence type="ECO:0000259" key="10">
    <source>
        <dbReference type="PROSITE" id="PS50109"/>
    </source>
</evidence>